<sequence>MALRAVRPLAPLLAHSVASPASGCLGKQRQGHPVVHTVLELAYLVQASIPGSSQYPDTVQALAALARDATRARDLARAADMLGSMAELPRHAACRTDDPSLLDALKRGLFDLAAETRIKAGHTMHPALAIASVYDRVRASGIELPHGAMASIVGSMARVLPSEPLLAVLEALRADFLAQPRGDTSAVCAFLVAYGRAGHPERGEALLAAYAGRGPTCRQLALQHKHAAPHAATYLIKSRARRSGRVPLDVPLGAWCTHAAVWNSLIRARTAAGDLAAAHLWLERYRLLVHVDVDNRPARTASPYLTLMHACSSAQGIRALFVQSSGTMRRMLRRMAYAAEAPYRTAAVHAVLRMVHADKVVPGVAMLNFLTSFEAGRGRVASAAAFARQALALPHAPKRFRVHSTTYAALFMLYGAAAAGSAAPVEVAPLGDGTGAEAGAAPLLARLQTPRALLRSCLACVDALDAPVRARFVARHGTALLNSALAALLACRDYPAALVALRALRAHGVAPDVYTHACVWESIPLHGGLDEALGRAVEAQAGALRAAPGLPAWADALARSTSTGAALVAEAAGHETLRGHYERV</sequence>
<dbReference type="AlphaFoldDB" id="A0AAF0E7S3"/>
<gene>
    <name evidence="1" type="ORF">MOBT1_003269</name>
</gene>
<proteinExistence type="predicted"/>
<keyword evidence="1" id="KW-0012">Acyltransferase</keyword>
<accession>A0AAF0E7S3</accession>
<dbReference type="GO" id="GO:0033819">
    <property type="term" value="F:lipoyl(octanoyl) transferase activity"/>
    <property type="evidence" value="ECO:0007669"/>
    <property type="project" value="UniProtKB-EC"/>
</dbReference>
<dbReference type="EC" id="2.3.1.181" evidence="1"/>
<keyword evidence="1" id="KW-0808">Transferase</keyword>
<dbReference type="EMBL" id="CP119942">
    <property type="protein sequence ID" value="WFD04558.1"/>
    <property type="molecule type" value="Genomic_DNA"/>
</dbReference>
<reference evidence="1" key="1">
    <citation type="submission" date="2023-03" db="EMBL/GenBank/DDBJ databases">
        <title>Mating type loci evolution in Malassezia.</title>
        <authorList>
            <person name="Coelho M.A."/>
        </authorList>
    </citation>
    <scope>NUCLEOTIDE SEQUENCE</scope>
    <source>
        <strain evidence="1">CBS 7876</strain>
    </source>
</reference>
<evidence type="ECO:0000313" key="1">
    <source>
        <dbReference type="EMBL" id="WFD04558.1"/>
    </source>
</evidence>
<name>A0AAF0E7S3_9BASI</name>
<organism evidence="1 2">
    <name type="scientific">Malassezia obtusa</name>
    <dbReference type="NCBI Taxonomy" id="76774"/>
    <lineage>
        <taxon>Eukaryota</taxon>
        <taxon>Fungi</taxon>
        <taxon>Dikarya</taxon>
        <taxon>Basidiomycota</taxon>
        <taxon>Ustilaginomycotina</taxon>
        <taxon>Malasseziomycetes</taxon>
        <taxon>Malasseziales</taxon>
        <taxon>Malasseziaceae</taxon>
        <taxon>Malassezia</taxon>
    </lineage>
</organism>
<evidence type="ECO:0000313" key="2">
    <source>
        <dbReference type="Proteomes" id="UP001214603"/>
    </source>
</evidence>
<keyword evidence="2" id="KW-1185">Reference proteome</keyword>
<protein>
    <submittedName>
        <fullName evidence="1">Lipoyl(Octanoyl) transferase</fullName>
        <ecNumber evidence="1">2.3.1.181</ecNumber>
    </submittedName>
</protein>
<dbReference type="Proteomes" id="UP001214603">
    <property type="component" value="Chromosome 9"/>
</dbReference>